<evidence type="ECO:0000313" key="1">
    <source>
        <dbReference type="EMBL" id="JAH10392.1"/>
    </source>
</evidence>
<proteinExistence type="predicted"/>
<accession>A0A0E9Q1K8</accession>
<protein>
    <submittedName>
        <fullName evidence="1">Uncharacterized protein</fullName>
    </submittedName>
</protein>
<reference evidence="1" key="1">
    <citation type="submission" date="2014-11" db="EMBL/GenBank/DDBJ databases">
        <authorList>
            <person name="Amaro Gonzalez C."/>
        </authorList>
    </citation>
    <scope>NUCLEOTIDE SEQUENCE</scope>
</reference>
<reference evidence="1" key="2">
    <citation type="journal article" date="2015" name="Fish Shellfish Immunol.">
        <title>Early steps in the European eel (Anguilla anguilla)-Vibrio vulnificus interaction in the gills: Role of the RtxA13 toxin.</title>
        <authorList>
            <person name="Callol A."/>
            <person name="Pajuelo D."/>
            <person name="Ebbesson L."/>
            <person name="Teles M."/>
            <person name="MacKenzie S."/>
            <person name="Amaro C."/>
        </authorList>
    </citation>
    <scope>NUCLEOTIDE SEQUENCE</scope>
</reference>
<dbReference type="AlphaFoldDB" id="A0A0E9Q1K8"/>
<organism evidence="1">
    <name type="scientific">Anguilla anguilla</name>
    <name type="common">European freshwater eel</name>
    <name type="synonym">Muraena anguilla</name>
    <dbReference type="NCBI Taxonomy" id="7936"/>
    <lineage>
        <taxon>Eukaryota</taxon>
        <taxon>Metazoa</taxon>
        <taxon>Chordata</taxon>
        <taxon>Craniata</taxon>
        <taxon>Vertebrata</taxon>
        <taxon>Euteleostomi</taxon>
        <taxon>Actinopterygii</taxon>
        <taxon>Neopterygii</taxon>
        <taxon>Teleostei</taxon>
        <taxon>Anguilliformes</taxon>
        <taxon>Anguillidae</taxon>
        <taxon>Anguilla</taxon>
    </lineage>
</organism>
<sequence length="19" mass="2096">MIGDKLRGLPSSLPHHQLP</sequence>
<name>A0A0E9Q1K8_ANGAN</name>
<dbReference type="EMBL" id="GBXM01098185">
    <property type="protein sequence ID" value="JAH10392.1"/>
    <property type="molecule type" value="Transcribed_RNA"/>
</dbReference>